<accession>A0A0R0IVA3</accession>
<dbReference type="AlphaFoldDB" id="A0A0R0IVA3"/>
<dbReference type="EMBL" id="CM000841">
    <property type="protein sequence ID" value="KRH43963.1"/>
    <property type="molecule type" value="Genomic_DNA"/>
</dbReference>
<dbReference type="EnsemblPlants" id="KRH43963">
    <property type="protein sequence ID" value="KRH43963"/>
    <property type="gene ID" value="GLYMA_08G183200"/>
</dbReference>
<dbReference type="Gramene" id="KRH43963">
    <property type="protein sequence ID" value="KRH43963"/>
    <property type="gene ID" value="GLYMA_08G183200"/>
</dbReference>
<keyword evidence="1" id="KW-0472">Membrane</keyword>
<name>A0A0R0IVA3_SOYBN</name>
<evidence type="ECO:0000313" key="3">
    <source>
        <dbReference type="EnsemblPlants" id="KRH43963"/>
    </source>
</evidence>
<reference evidence="3" key="2">
    <citation type="submission" date="2018-02" db="UniProtKB">
        <authorList>
            <consortium name="EnsemblPlants"/>
        </authorList>
    </citation>
    <scope>IDENTIFICATION</scope>
    <source>
        <strain evidence="3">Williams 82</strain>
    </source>
</reference>
<gene>
    <name evidence="2" type="ORF">GLYMA_08G183200</name>
</gene>
<evidence type="ECO:0000313" key="2">
    <source>
        <dbReference type="EMBL" id="KRH43963.1"/>
    </source>
</evidence>
<keyword evidence="4" id="KW-1185">Reference proteome</keyword>
<keyword evidence="1" id="KW-1133">Transmembrane helix</keyword>
<evidence type="ECO:0000313" key="4">
    <source>
        <dbReference type="Proteomes" id="UP000008827"/>
    </source>
</evidence>
<organism evidence="2">
    <name type="scientific">Glycine max</name>
    <name type="common">Soybean</name>
    <name type="synonym">Glycine hispida</name>
    <dbReference type="NCBI Taxonomy" id="3847"/>
    <lineage>
        <taxon>Eukaryota</taxon>
        <taxon>Viridiplantae</taxon>
        <taxon>Streptophyta</taxon>
        <taxon>Embryophyta</taxon>
        <taxon>Tracheophyta</taxon>
        <taxon>Spermatophyta</taxon>
        <taxon>Magnoliopsida</taxon>
        <taxon>eudicotyledons</taxon>
        <taxon>Gunneridae</taxon>
        <taxon>Pentapetalae</taxon>
        <taxon>rosids</taxon>
        <taxon>fabids</taxon>
        <taxon>Fabales</taxon>
        <taxon>Fabaceae</taxon>
        <taxon>Papilionoideae</taxon>
        <taxon>50 kb inversion clade</taxon>
        <taxon>NPAAA clade</taxon>
        <taxon>indigoferoid/millettioid clade</taxon>
        <taxon>Phaseoleae</taxon>
        <taxon>Glycine</taxon>
        <taxon>Glycine subgen. Soja</taxon>
    </lineage>
</organism>
<keyword evidence="1" id="KW-0812">Transmembrane</keyword>
<sequence>MLSPKSKVYSLSLLFFIQTICGGFLLIWVFSFYSTWSLLKMLGAKLMGFQFFQVLGRKMMKVCF</sequence>
<reference evidence="2" key="3">
    <citation type="submission" date="2018-07" db="EMBL/GenBank/DDBJ databases">
        <title>WGS assembly of Glycine max.</title>
        <authorList>
            <person name="Schmutz J."/>
            <person name="Cannon S."/>
            <person name="Schlueter J."/>
            <person name="Ma J."/>
            <person name="Mitros T."/>
            <person name="Nelson W."/>
            <person name="Hyten D."/>
            <person name="Song Q."/>
            <person name="Thelen J."/>
            <person name="Cheng J."/>
            <person name="Xu D."/>
            <person name="Hellsten U."/>
            <person name="May G."/>
            <person name="Yu Y."/>
            <person name="Sakurai T."/>
            <person name="Umezawa T."/>
            <person name="Bhattacharyya M."/>
            <person name="Sandhu D."/>
            <person name="Valliyodan B."/>
            <person name="Lindquist E."/>
            <person name="Peto M."/>
            <person name="Grant D."/>
            <person name="Shu S."/>
            <person name="Goodstein D."/>
            <person name="Barry K."/>
            <person name="Futrell-Griggs M."/>
            <person name="Abernathy B."/>
            <person name="Du J."/>
            <person name="Tian Z."/>
            <person name="Zhu L."/>
            <person name="Gill N."/>
            <person name="Joshi T."/>
            <person name="Libault M."/>
            <person name="Sethuraman A."/>
            <person name="Zhang X."/>
            <person name="Shinozaki K."/>
            <person name="Nguyen H."/>
            <person name="Wing R."/>
            <person name="Cregan P."/>
            <person name="Specht J."/>
            <person name="Grimwood J."/>
            <person name="Rokhsar D."/>
            <person name="Stacey G."/>
            <person name="Shoemaker R."/>
            <person name="Jackson S."/>
        </authorList>
    </citation>
    <scope>NUCLEOTIDE SEQUENCE</scope>
    <source>
        <tissue evidence="2">Callus</tissue>
    </source>
</reference>
<reference evidence="2 3" key="1">
    <citation type="journal article" date="2010" name="Nature">
        <title>Genome sequence of the palaeopolyploid soybean.</title>
        <authorList>
            <person name="Schmutz J."/>
            <person name="Cannon S.B."/>
            <person name="Schlueter J."/>
            <person name="Ma J."/>
            <person name="Mitros T."/>
            <person name="Nelson W."/>
            <person name="Hyten D.L."/>
            <person name="Song Q."/>
            <person name="Thelen J.J."/>
            <person name="Cheng J."/>
            <person name="Xu D."/>
            <person name="Hellsten U."/>
            <person name="May G.D."/>
            <person name="Yu Y."/>
            <person name="Sakurai T."/>
            <person name="Umezawa T."/>
            <person name="Bhattacharyya M.K."/>
            <person name="Sandhu D."/>
            <person name="Valliyodan B."/>
            <person name="Lindquist E."/>
            <person name="Peto M."/>
            <person name="Grant D."/>
            <person name="Shu S."/>
            <person name="Goodstein D."/>
            <person name="Barry K."/>
            <person name="Futrell-Griggs M."/>
            <person name="Abernathy B."/>
            <person name="Du J."/>
            <person name="Tian Z."/>
            <person name="Zhu L."/>
            <person name="Gill N."/>
            <person name="Joshi T."/>
            <person name="Libault M."/>
            <person name="Sethuraman A."/>
            <person name="Zhang X.-C."/>
            <person name="Shinozaki K."/>
            <person name="Nguyen H.T."/>
            <person name="Wing R.A."/>
            <person name="Cregan P."/>
            <person name="Specht J."/>
            <person name="Grimwood J."/>
            <person name="Rokhsar D."/>
            <person name="Stacey G."/>
            <person name="Shoemaker R.C."/>
            <person name="Jackson S.A."/>
        </authorList>
    </citation>
    <scope>NUCLEOTIDE SEQUENCE [LARGE SCALE GENOMIC DNA]</scope>
    <source>
        <strain evidence="3">cv. Williams 82</strain>
        <tissue evidence="2">Callus</tissue>
    </source>
</reference>
<evidence type="ECO:0000256" key="1">
    <source>
        <dbReference type="SAM" id="Phobius"/>
    </source>
</evidence>
<protein>
    <submittedName>
        <fullName evidence="2 3">Uncharacterized protein</fullName>
    </submittedName>
</protein>
<feature type="transmembrane region" description="Helical" evidence="1">
    <location>
        <begin position="12"/>
        <end position="30"/>
    </location>
</feature>
<dbReference type="Proteomes" id="UP000008827">
    <property type="component" value="Chromosome 8"/>
</dbReference>
<proteinExistence type="predicted"/>
<dbReference type="InParanoid" id="A0A0R0IVA3"/>